<evidence type="ECO:0000256" key="1">
    <source>
        <dbReference type="SAM" id="MobiDB-lite"/>
    </source>
</evidence>
<feature type="compositionally biased region" description="Acidic residues" evidence="1">
    <location>
        <begin position="62"/>
        <end position="86"/>
    </location>
</feature>
<evidence type="ECO:0000313" key="3">
    <source>
        <dbReference type="Proteomes" id="UP000765509"/>
    </source>
</evidence>
<reference evidence="2" key="1">
    <citation type="submission" date="2021-03" db="EMBL/GenBank/DDBJ databases">
        <title>Draft genome sequence of rust myrtle Austropuccinia psidii MF-1, a brazilian biotype.</title>
        <authorList>
            <person name="Quecine M.C."/>
            <person name="Pachon D.M.R."/>
            <person name="Bonatelli M.L."/>
            <person name="Correr F.H."/>
            <person name="Franceschini L.M."/>
            <person name="Leite T.F."/>
            <person name="Margarido G.R.A."/>
            <person name="Almeida C.A."/>
            <person name="Ferrarezi J.A."/>
            <person name="Labate C.A."/>
        </authorList>
    </citation>
    <scope>NUCLEOTIDE SEQUENCE</scope>
    <source>
        <strain evidence="2">MF-1</strain>
    </source>
</reference>
<keyword evidence="3" id="KW-1185">Reference proteome</keyword>
<sequence length="124" mass="13591">MPVQHSLQAKNTRSQRHQAFLTPTEGGPLDCTPSVHQLSANLDRVPPMKGAAHSRRSRLGEAEDEDGEEALGEEDSEETEVEDPPEASEALNLALSNQLLVSQAEQSLLKMMAKMTKFKGQLIQ</sequence>
<dbReference type="Proteomes" id="UP000765509">
    <property type="component" value="Unassembled WGS sequence"/>
</dbReference>
<gene>
    <name evidence="2" type="ORF">O181_034714</name>
</gene>
<proteinExistence type="predicted"/>
<evidence type="ECO:0000313" key="2">
    <source>
        <dbReference type="EMBL" id="MBW0494999.1"/>
    </source>
</evidence>
<protein>
    <submittedName>
        <fullName evidence="2">Uncharacterized protein</fullName>
    </submittedName>
</protein>
<feature type="region of interest" description="Disordered" evidence="1">
    <location>
        <begin position="1"/>
        <end position="90"/>
    </location>
</feature>
<dbReference type="EMBL" id="AVOT02012864">
    <property type="protein sequence ID" value="MBW0494999.1"/>
    <property type="molecule type" value="Genomic_DNA"/>
</dbReference>
<comment type="caution">
    <text evidence="2">The sequence shown here is derived from an EMBL/GenBank/DDBJ whole genome shotgun (WGS) entry which is preliminary data.</text>
</comment>
<feature type="compositionally biased region" description="Polar residues" evidence="1">
    <location>
        <begin position="1"/>
        <end position="12"/>
    </location>
</feature>
<accession>A0A9Q3D1B1</accession>
<dbReference type="AlphaFoldDB" id="A0A9Q3D1B1"/>
<organism evidence="2 3">
    <name type="scientific">Austropuccinia psidii MF-1</name>
    <dbReference type="NCBI Taxonomy" id="1389203"/>
    <lineage>
        <taxon>Eukaryota</taxon>
        <taxon>Fungi</taxon>
        <taxon>Dikarya</taxon>
        <taxon>Basidiomycota</taxon>
        <taxon>Pucciniomycotina</taxon>
        <taxon>Pucciniomycetes</taxon>
        <taxon>Pucciniales</taxon>
        <taxon>Sphaerophragmiaceae</taxon>
        <taxon>Austropuccinia</taxon>
    </lineage>
</organism>
<name>A0A9Q3D1B1_9BASI</name>